<dbReference type="EMBL" id="GABZ01008283">
    <property type="protein sequence ID" value="JAA45242.1"/>
    <property type="molecule type" value="mRNA"/>
</dbReference>
<reference evidence="7" key="1">
    <citation type="submission" date="2012-11" db="EMBL/GenBank/DDBJ databases">
        <title>The Vampirome: Transcriptome and Proteome Analysis of the Submandibular and Accessory Glands of the Vampire Bat and Vector of Human Rabies, Desmodus rotundus.</title>
        <authorList>
            <person name="Francischetti I.M.B."/>
            <person name="Assumpcao T.C.F."/>
            <person name="Ma D."/>
            <person name="Vicente E.C."/>
            <person name="Ribeiro J.M.C."/>
        </authorList>
    </citation>
    <scope>NUCLEOTIDE SEQUENCE</scope>
    <source>
        <tissue evidence="7">Salivary gland</tissue>
    </source>
</reference>
<evidence type="ECO:0000256" key="5">
    <source>
        <dbReference type="RuleBase" id="RU079119"/>
    </source>
</evidence>
<keyword evidence="4 5" id="KW-0472">Membrane</keyword>
<organism evidence="7">
    <name type="scientific">Desmodus rotundus</name>
    <name type="common">Vampire bat</name>
    <dbReference type="NCBI Taxonomy" id="9430"/>
    <lineage>
        <taxon>Eukaryota</taxon>
        <taxon>Metazoa</taxon>
        <taxon>Chordata</taxon>
        <taxon>Craniata</taxon>
        <taxon>Vertebrata</taxon>
        <taxon>Euteleostomi</taxon>
        <taxon>Mammalia</taxon>
        <taxon>Eutheria</taxon>
        <taxon>Laurasiatheria</taxon>
        <taxon>Chiroptera</taxon>
        <taxon>Yangochiroptera</taxon>
        <taxon>Phyllostomidae</taxon>
        <taxon>Desmodontinae</taxon>
        <taxon>Desmodus</taxon>
    </lineage>
</organism>
<feature type="domain" description="Palmitoyltransferase DHHC" evidence="6">
    <location>
        <begin position="3"/>
        <end position="87"/>
    </location>
</feature>
<evidence type="ECO:0000259" key="6">
    <source>
        <dbReference type="Pfam" id="PF01529"/>
    </source>
</evidence>
<comment type="similarity">
    <text evidence="5">Belongs to the DHHC palmitoyltransferase family.</text>
</comment>
<accession>K9IH27</accession>
<evidence type="ECO:0000256" key="4">
    <source>
        <dbReference type="ARBA" id="ARBA00023136"/>
    </source>
</evidence>
<proteinExistence type="evidence at transcript level"/>
<feature type="transmembrane region" description="Helical" evidence="5">
    <location>
        <begin position="6"/>
        <end position="24"/>
    </location>
</feature>
<feature type="transmembrane region" description="Helical" evidence="5">
    <location>
        <begin position="60"/>
        <end position="81"/>
    </location>
</feature>
<dbReference type="GO" id="GO:0019706">
    <property type="term" value="F:protein-cysteine S-palmitoyltransferase activity"/>
    <property type="evidence" value="ECO:0007669"/>
    <property type="project" value="UniProtKB-EC"/>
</dbReference>
<dbReference type="GO" id="GO:0016020">
    <property type="term" value="C:membrane"/>
    <property type="evidence" value="ECO:0007669"/>
    <property type="project" value="UniProtKB-SubCell"/>
</dbReference>
<keyword evidence="2 5" id="KW-0812">Transmembrane</keyword>
<keyword evidence="5 7" id="KW-0808">Transferase</keyword>
<evidence type="ECO:0000256" key="3">
    <source>
        <dbReference type="ARBA" id="ARBA00022989"/>
    </source>
</evidence>
<evidence type="ECO:0000256" key="2">
    <source>
        <dbReference type="ARBA" id="ARBA00022692"/>
    </source>
</evidence>
<comment type="subcellular location">
    <subcellularLocation>
        <location evidence="1">Membrane</location>
        <topology evidence="1">Multi-pass membrane protein</topology>
    </subcellularLocation>
</comment>
<sequence length="166" mass="20184">MGYLFFLLFMICWMIYGCISYWGLHCETTYTKDGFWTYITQIATCSPWMFWMFLNSVFHFMWVAVLLMCQMYQISCLGITTNERMNARRYKHFKVTTTSIESPFKYVYIYRFNIFPWHTNSLTKPNAAINLVNTSKRSVFFRYGNRMLNRKYFFYLAVCKIAYKSW</sequence>
<evidence type="ECO:0000313" key="7">
    <source>
        <dbReference type="EMBL" id="JAA45242.1"/>
    </source>
</evidence>
<dbReference type="AlphaFoldDB" id="K9IH27"/>
<dbReference type="InterPro" id="IPR001594">
    <property type="entry name" value="Palmitoyltrfase_DHHC"/>
</dbReference>
<comment type="domain">
    <text evidence="5">The DHHC domain is required for palmitoyltransferase activity.</text>
</comment>
<evidence type="ECO:0000256" key="1">
    <source>
        <dbReference type="ARBA" id="ARBA00004141"/>
    </source>
</evidence>
<protein>
    <recommendedName>
        <fullName evidence="5">Palmitoyltransferase</fullName>
        <ecNumber evidence="5">2.3.1.225</ecNumber>
    </recommendedName>
</protein>
<dbReference type="Pfam" id="PF01529">
    <property type="entry name" value="DHHC"/>
    <property type="match status" value="1"/>
</dbReference>
<name>K9IH27_DESRO</name>
<comment type="catalytic activity">
    <reaction evidence="5">
        <text>L-cysteinyl-[protein] + hexadecanoyl-CoA = S-hexadecanoyl-L-cysteinyl-[protein] + CoA</text>
        <dbReference type="Rhea" id="RHEA:36683"/>
        <dbReference type="Rhea" id="RHEA-COMP:10131"/>
        <dbReference type="Rhea" id="RHEA-COMP:11032"/>
        <dbReference type="ChEBI" id="CHEBI:29950"/>
        <dbReference type="ChEBI" id="CHEBI:57287"/>
        <dbReference type="ChEBI" id="CHEBI:57379"/>
        <dbReference type="ChEBI" id="CHEBI:74151"/>
        <dbReference type="EC" id="2.3.1.225"/>
    </reaction>
</comment>
<keyword evidence="5" id="KW-0012">Acyltransferase</keyword>
<keyword evidence="3 5" id="KW-1133">Transmembrane helix</keyword>
<dbReference type="EC" id="2.3.1.225" evidence="5"/>